<dbReference type="Pfam" id="PF01400">
    <property type="entry name" value="Astacin"/>
    <property type="match status" value="1"/>
</dbReference>
<comment type="cofactor">
    <cofactor evidence="1 2">
        <name>Zn(2+)</name>
        <dbReference type="ChEBI" id="CHEBI:29105"/>
    </cofactor>
    <text evidence="1 2">Binds 1 zinc ion per subunit.</text>
</comment>
<dbReference type="PROSITE" id="PS51864">
    <property type="entry name" value="ASTACIN"/>
    <property type="match status" value="1"/>
</dbReference>
<keyword evidence="1 2" id="KW-0479">Metal-binding</keyword>
<dbReference type="AlphaFoldDB" id="A0A0C2G9A1"/>
<proteinExistence type="predicted"/>
<dbReference type="Proteomes" id="UP000054047">
    <property type="component" value="Unassembled WGS sequence"/>
</dbReference>
<dbReference type="OrthoDB" id="291007at2759"/>
<dbReference type="PANTHER" id="PTHR10127:SF794">
    <property type="entry name" value="ZINC METALLOPROTEINASE NAS-22-RELATED"/>
    <property type="match status" value="1"/>
</dbReference>
<name>A0A0C2G9A1_9BILA</name>
<dbReference type="GO" id="GO:0004222">
    <property type="term" value="F:metalloendopeptidase activity"/>
    <property type="evidence" value="ECO:0007669"/>
    <property type="project" value="UniProtKB-UniRule"/>
</dbReference>
<dbReference type="EMBL" id="KN737367">
    <property type="protein sequence ID" value="KIH55424.1"/>
    <property type="molecule type" value="Genomic_DNA"/>
</dbReference>
<dbReference type="GO" id="GO:0008270">
    <property type="term" value="F:zinc ion binding"/>
    <property type="evidence" value="ECO:0007669"/>
    <property type="project" value="UniProtKB-UniRule"/>
</dbReference>
<comment type="caution">
    <text evidence="1">Lacks conserved residue(s) required for the propagation of feature annotation.</text>
</comment>
<feature type="binding site" evidence="1">
    <location>
        <position position="13"/>
    </location>
    <ligand>
        <name>Zn(2+)</name>
        <dbReference type="ChEBI" id="CHEBI:29105"/>
        <note>catalytic</note>
    </ligand>
</feature>
<evidence type="ECO:0000313" key="4">
    <source>
        <dbReference type="EMBL" id="KIH55424.1"/>
    </source>
</evidence>
<dbReference type="Gene3D" id="3.40.390.10">
    <property type="entry name" value="Collagenase (Catalytic Domain)"/>
    <property type="match status" value="1"/>
</dbReference>
<dbReference type="PANTHER" id="PTHR10127">
    <property type="entry name" value="DISCOIDIN, CUB, EGF, LAMININ , AND ZINC METALLOPROTEASE DOMAIN CONTAINING"/>
    <property type="match status" value="1"/>
</dbReference>
<keyword evidence="1 2" id="KW-0378">Hydrolase</keyword>
<gene>
    <name evidence="4" type="ORF">ANCDUO_14419</name>
</gene>
<sequence>MYVGCRFFGGVAHELGHALWLDHTHKRHDRDDYLNVNWENVKLYREQYKKLTKSENENYDVPYDYGSIMHYGSAGQNPPMTPKDKRYHRTMGSALISFTDLAVVNKHYKCDARQMWENINCDDKLEECIESHTQ</sequence>
<dbReference type="PRINTS" id="PR00480">
    <property type="entry name" value="ASTACIN"/>
</dbReference>
<keyword evidence="5" id="KW-1185">Reference proteome</keyword>
<dbReference type="SUPFAM" id="SSF55486">
    <property type="entry name" value="Metalloproteases ('zincins'), catalytic domain"/>
    <property type="match status" value="1"/>
</dbReference>
<reference evidence="4 5" key="1">
    <citation type="submission" date="2013-12" db="EMBL/GenBank/DDBJ databases">
        <title>Draft genome of the parsitic nematode Ancylostoma duodenale.</title>
        <authorList>
            <person name="Mitreva M."/>
        </authorList>
    </citation>
    <scope>NUCLEOTIDE SEQUENCE [LARGE SCALE GENOMIC DNA]</scope>
    <source>
        <strain evidence="4 5">Zhejiang</strain>
    </source>
</reference>
<evidence type="ECO:0000313" key="5">
    <source>
        <dbReference type="Proteomes" id="UP000054047"/>
    </source>
</evidence>
<keyword evidence="1 2" id="KW-0482">Metalloprotease</keyword>
<feature type="active site" evidence="1">
    <location>
        <position position="14"/>
    </location>
</feature>
<dbReference type="GO" id="GO:0006508">
    <property type="term" value="P:proteolysis"/>
    <property type="evidence" value="ECO:0007669"/>
    <property type="project" value="UniProtKB-KW"/>
</dbReference>
<accession>A0A0C2G9A1</accession>
<keyword evidence="1 2" id="KW-0645">Protease</keyword>
<protein>
    <recommendedName>
        <fullName evidence="2">Metalloendopeptidase</fullName>
        <ecNumber evidence="2">3.4.24.-</ecNumber>
    </recommendedName>
</protein>
<evidence type="ECO:0000256" key="2">
    <source>
        <dbReference type="RuleBase" id="RU361183"/>
    </source>
</evidence>
<evidence type="ECO:0000256" key="1">
    <source>
        <dbReference type="PROSITE-ProRule" id="PRU01211"/>
    </source>
</evidence>
<dbReference type="InterPro" id="IPR001506">
    <property type="entry name" value="Peptidase_M12A"/>
</dbReference>
<feature type="domain" description="Peptidase M12A" evidence="3">
    <location>
        <begin position="1"/>
        <end position="111"/>
    </location>
</feature>
<evidence type="ECO:0000259" key="3">
    <source>
        <dbReference type="PROSITE" id="PS51864"/>
    </source>
</evidence>
<organism evidence="4 5">
    <name type="scientific">Ancylostoma duodenale</name>
    <dbReference type="NCBI Taxonomy" id="51022"/>
    <lineage>
        <taxon>Eukaryota</taxon>
        <taxon>Metazoa</taxon>
        <taxon>Ecdysozoa</taxon>
        <taxon>Nematoda</taxon>
        <taxon>Chromadorea</taxon>
        <taxon>Rhabditida</taxon>
        <taxon>Rhabditina</taxon>
        <taxon>Rhabditomorpha</taxon>
        <taxon>Strongyloidea</taxon>
        <taxon>Ancylostomatidae</taxon>
        <taxon>Ancylostomatinae</taxon>
        <taxon>Ancylostoma</taxon>
    </lineage>
</organism>
<dbReference type="InterPro" id="IPR024079">
    <property type="entry name" value="MetalloPept_cat_dom_sf"/>
</dbReference>
<dbReference type="EC" id="3.4.24.-" evidence="2"/>
<dbReference type="MEROPS" id="M12.310"/>
<keyword evidence="1 2" id="KW-0862">Zinc</keyword>
<feature type="binding site" evidence="1">
    <location>
        <position position="17"/>
    </location>
    <ligand>
        <name>Zn(2+)</name>
        <dbReference type="ChEBI" id="CHEBI:29105"/>
        <note>catalytic</note>
    </ligand>
</feature>
<feature type="binding site" evidence="1">
    <location>
        <position position="23"/>
    </location>
    <ligand>
        <name>Zn(2+)</name>
        <dbReference type="ChEBI" id="CHEBI:29105"/>
        <note>catalytic</note>
    </ligand>
</feature>